<comment type="pathway">
    <text evidence="3 19">Protein modification; protein glycosylation.</text>
</comment>
<keyword evidence="15 19" id="KW-1015">Disulfide bond</keyword>
<comment type="catalytic activity">
    <reaction evidence="18">
        <text>L-seryl-[protein] + UDP-N-acetyl-alpha-D-galactosamine = a 3-O-[N-acetyl-alpha-D-galactosaminyl]-L-seryl-[protein] + UDP + H(+)</text>
        <dbReference type="Rhea" id="RHEA:23956"/>
        <dbReference type="Rhea" id="RHEA-COMP:9863"/>
        <dbReference type="Rhea" id="RHEA-COMP:12788"/>
        <dbReference type="ChEBI" id="CHEBI:15378"/>
        <dbReference type="ChEBI" id="CHEBI:29999"/>
        <dbReference type="ChEBI" id="CHEBI:53604"/>
        <dbReference type="ChEBI" id="CHEBI:58223"/>
        <dbReference type="ChEBI" id="CHEBI:67138"/>
        <dbReference type="EC" id="2.4.1.41"/>
    </reaction>
</comment>
<keyword evidence="11" id="KW-0735">Signal-anchor</keyword>
<dbReference type="SUPFAM" id="SSF53448">
    <property type="entry name" value="Nucleotide-diphospho-sugar transferases"/>
    <property type="match status" value="1"/>
</dbReference>
<evidence type="ECO:0000256" key="9">
    <source>
        <dbReference type="ARBA" id="ARBA00022723"/>
    </source>
</evidence>
<dbReference type="Pfam" id="PF00652">
    <property type="entry name" value="Ricin_B_lectin"/>
    <property type="match status" value="1"/>
</dbReference>
<evidence type="ECO:0000256" key="10">
    <source>
        <dbReference type="ARBA" id="ARBA00022734"/>
    </source>
</evidence>
<evidence type="ECO:0000256" key="11">
    <source>
        <dbReference type="ARBA" id="ARBA00022968"/>
    </source>
</evidence>
<evidence type="ECO:0000256" key="15">
    <source>
        <dbReference type="ARBA" id="ARBA00023157"/>
    </source>
</evidence>
<protein>
    <recommendedName>
        <fullName evidence="5 19">Polypeptide N-acetylgalactosaminyltransferase</fullName>
        <ecNumber evidence="19">2.4.1.-</ecNumber>
    </recommendedName>
    <alternativeName>
        <fullName evidence="19">Protein-UDP acetylgalactosaminyltransferase</fullName>
    </alternativeName>
</protein>
<dbReference type="GO" id="GO:0030246">
    <property type="term" value="F:carbohydrate binding"/>
    <property type="evidence" value="ECO:0007669"/>
    <property type="project" value="UniProtKB-KW"/>
</dbReference>
<dbReference type="Pfam" id="PF00535">
    <property type="entry name" value="Glycos_transf_2"/>
    <property type="match status" value="1"/>
</dbReference>
<comment type="catalytic activity">
    <reaction evidence="17">
        <text>L-threonyl-[protein] + UDP-N-acetyl-alpha-D-galactosamine = a 3-O-[N-acetyl-alpha-D-galactosaminyl]-L-threonyl-[protein] + UDP + H(+)</text>
        <dbReference type="Rhea" id="RHEA:52424"/>
        <dbReference type="Rhea" id="RHEA-COMP:11060"/>
        <dbReference type="Rhea" id="RHEA-COMP:11689"/>
        <dbReference type="ChEBI" id="CHEBI:15378"/>
        <dbReference type="ChEBI" id="CHEBI:30013"/>
        <dbReference type="ChEBI" id="CHEBI:58223"/>
        <dbReference type="ChEBI" id="CHEBI:67138"/>
        <dbReference type="ChEBI" id="CHEBI:87075"/>
        <dbReference type="EC" id="2.4.1.41"/>
    </reaction>
</comment>
<evidence type="ECO:0000256" key="13">
    <source>
        <dbReference type="ARBA" id="ARBA00023034"/>
    </source>
</evidence>
<keyword evidence="16 19" id="KW-0464">Manganese</keyword>
<evidence type="ECO:0000256" key="16">
    <source>
        <dbReference type="ARBA" id="ARBA00023211"/>
    </source>
</evidence>
<dbReference type="InterPro" id="IPR029044">
    <property type="entry name" value="Nucleotide-diphossugar_trans"/>
</dbReference>
<evidence type="ECO:0000256" key="8">
    <source>
        <dbReference type="ARBA" id="ARBA00022692"/>
    </source>
</evidence>
<comment type="subcellular location">
    <subcellularLocation>
        <location evidence="2 19">Golgi apparatus membrane</location>
        <topology evidence="2 19">Single-pass type II membrane protein</topology>
    </subcellularLocation>
</comment>
<dbReference type="GO" id="GO:0000139">
    <property type="term" value="C:Golgi membrane"/>
    <property type="evidence" value="ECO:0007669"/>
    <property type="project" value="UniProtKB-SubCell"/>
</dbReference>
<dbReference type="Gene3D" id="3.90.550.10">
    <property type="entry name" value="Spore Coat Polysaccharide Biosynthesis Protein SpsA, Chain A"/>
    <property type="match status" value="1"/>
</dbReference>
<gene>
    <name evidence="21" type="primary">Galnt2-001</name>
</gene>
<dbReference type="AlphaFoldDB" id="A0A6F9DE68"/>
<dbReference type="PROSITE" id="PS50231">
    <property type="entry name" value="RICIN_B_LECTIN"/>
    <property type="match status" value="1"/>
</dbReference>
<keyword evidence="12" id="KW-1133">Transmembrane helix</keyword>
<accession>A0A6F9DE68</accession>
<reference evidence="21" key="1">
    <citation type="submission" date="2020-04" db="EMBL/GenBank/DDBJ databases">
        <authorList>
            <person name="Neveu A P."/>
        </authorList>
    </citation>
    <scope>NUCLEOTIDE SEQUENCE</scope>
    <source>
        <tissue evidence="21">Whole embryo</tissue>
    </source>
</reference>
<dbReference type="PANTHER" id="PTHR11675:SF119">
    <property type="entry name" value="POLYPEPTIDE N-ACETYLGALACTOSAMINYLTRANSFERASE 2"/>
    <property type="match status" value="1"/>
</dbReference>
<comment type="similarity">
    <text evidence="4 19">Belongs to the glycosyltransferase 2 family. GalNAc-T subfamily.</text>
</comment>
<keyword evidence="6 19" id="KW-0328">Glycosyltransferase</keyword>
<evidence type="ECO:0000256" key="1">
    <source>
        <dbReference type="ARBA" id="ARBA00001936"/>
    </source>
</evidence>
<evidence type="ECO:0000256" key="4">
    <source>
        <dbReference type="ARBA" id="ARBA00005680"/>
    </source>
</evidence>
<evidence type="ECO:0000256" key="12">
    <source>
        <dbReference type="ARBA" id="ARBA00022989"/>
    </source>
</evidence>
<evidence type="ECO:0000259" key="20">
    <source>
        <dbReference type="SMART" id="SM00458"/>
    </source>
</evidence>
<keyword evidence="8" id="KW-0812">Transmembrane</keyword>
<keyword evidence="7 19" id="KW-0808">Transferase</keyword>
<organism evidence="21">
    <name type="scientific">Phallusia mammillata</name>
    <dbReference type="NCBI Taxonomy" id="59560"/>
    <lineage>
        <taxon>Eukaryota</taxon>
        <taxon>Metazoa</taxon>
        <taxon>Chordata</taxon>
        <taxon>Tunicata</taxon>
        <taxon>Ascidiacea</taxon>
        <taxon>Phlebobranchia</taxon>
        <taxon>Ascidiidae</taxon>
        <taxon>Phallusia</taxon>
    </lineage>
</organism>
<dbReference type="InterPro" id="IPR045885">
    <property type="entry name" value="GalNAc-T"/>
</dbReference>
<evidence type="ECO:0000256" key="2">
    <source>
        <dbReference type="ARBA" id="ARBA00004323"/>
    </source>
</evidence>
<keyword evidence="9" id="KW-0479">Metal-binding</keyword>
<sequence>MIFWKKLYRVIVLVLLGILLLMVVWLQQSQPPPLKVQYGFDGVEYVKGQKFYSNDPYKRNSFNQARSDEVTCNRNIPDTRNHRCWSQTYEVDKLPSTSIIITFHNEARSTLLRTVVSALNRSPSALVKEIILVDDYSDDETDCKDLAALPKVHCLRNDKREGLIRSRVKGADFASAPVLTFLDSHCECNAGWLQPLLQRVAEDRTRVVSPIIDVINMDNFRYIAASADLRGGFDWSLHFKWERLSNRQLEMRKDPIQPIRTPMIAGGLFVMDKSWFEHLGKYDTAMNIWGGENFEISFRVWMCGGSLEIIPCSRVGHVFRKKHPYTFPDGNANTYIRNTRRTAEVWMDEYKCFYYSARPTAAHKPYGNISSRVALRNQLQCKSFEWYLDHVYPQLIIPPISSSMTSLRFTSSKGRCLGVDKSTPAKLVMEECQQRQDWRFSTSGLLRHVTDNACARPTSRSAHAQIVMESCDASQAEQRWSRENGTLLHRMSGLCLSCDRNQLVLLPCNRRNHDDDAQCQLWKGES</sequence>
<dbReference type="GO" id="GO:0004653">
    <property type="term" value="F:polypeptide N-acetylgalactosaminyltransferase activity"/>
    <property type="evidence" value="ECO:0007669"/>
    <property type="project" value="UniProtKB-EC"/>
</dbReference>
<dbReference type="CDD" id="cd02510">
    <property type="entry name" value="pp-GalNAc-T"/>
    <property type="match status" value="1"/>
</dbReference>
<dbReference type="SMART" id="SM00458">
    <property type="entry name" value="RICIN"/>
    <property type="match status" value="1"/>
</dbReference>
<dbReference type="GO" id="GO:0006493">
    <property type="term" value="P:protein O-linked glycosylation"/>
    <property type="evidence" value="ECO:0007669"/>
    <property type="project" value="UniProtKB-ARBA"/>
</dbReference>
<evidence type="ECO:0000313" key="21">
    <source>
        <dbReference type="EMBL" id="CAB3248240.1"/>
    </source>
</evidence>
<evidence type="ECO:0000256" key="14">
    <source>
        <dbReference type="ARBA" id="ARBA00023136"/>
    </source>
</evidence>
<keyword evidence="13 19" id="KW-0333">Golgi apparatus</keyword>
<dbReference type="GO" id="GO:0046872">
    <property type="term" value="F:metal ion binding"/>
    <property type="evidence" value="ECO:0007669"/>
    <property type="project" value="UniProtKB-KW"/>
</dbReference>
<evidence type="ECO:0000256" key="3">
    <source>
        <dbReference type="ARBA" id="ARBA00004922"/>
    </source>
</evidence>
<evidence type="ECO:0000256" key="19">
    <source>
        <dbReference type="RuleBase" id="RU361242"/>
    </source>
</evidence>
<evidence type="ECO:0000256" key="7">
    <source>
        <dbReference type="ARBA" id="ARBA00022679"/>
    </source>
</evidence>
<feature type="domain" description="Ricin B lectin" evidence="20">
    <location>
        <begin position="405"/>
        <end position="525"/>
    </location>
</feature>
<dbReference type="EC" id="2.4.1.-" evidence="19"/>
<dbReference type="InterPro" id="IPR000772">
    <property type="entry name" value="Ricin_B_lectin"/>
</dbReference>
<dbReference type="InterPro" id="IPR035992">
    <property type="entry name" value="Ricin_B-like_lectins"/>
</dbReference>
<dbReference type="EMBL" id="LR785353">
    <property type="protein sequence ID" value="CAB3248240.1"/>
    <property type="molecule type" value="mRNA"/>
</dbReference>
<proteinExistence type="evidence at transcript level"/>
<dbReference type="UniPathway" id="UPA00378"/>
<comment type="cofactor">
    <cofactor evidence="1 19">
        <name>Mn(2+)</name>
        <dbReference type="ChEBI" id="CHEBI:29035"/>
    </cofactor>
</comment>
<evidence type="ECO:0000256" key="17">
    <source>
        <dbReference type="ARBA" id="ARBA00050905"/>
    </source>
</evidence>
<evidence type="ECO:0000256" key="5">
    <source>
        <dbReference type="ARBA" id="ARBA00012644"/>
    </source>
</evidence>
<evidence type="ECO:0000256" key="18">
    <source>
        <dbReference type="ARBA" id="ARBA00052209"/>
    </source>
</evidence>
<evidence type="ECO:0000256" key="6">
    <source>
        <dbReference type="ARBA" id="ARBA00022676"/>
    </source>
</evidence>
<dbReference type="InterPro" id="IPR001173">
    <property type="entry name" value="Glyco_trans_2-like"/>
</dbReference>
<dbReference type="Gene3D" id="2.80.10.50">
    <property type="match status" value="1"/>
</dbReference>
<dbReference type="SUPFAM" id="SSF50370">
    <property type="entry name" value="Ricin B-like lectins"/>
    <property type="match status" value="1"/>
</dbReference>
<dbReference type="FunFam" id="3.90.550.10:FF:000020">
    <property type="entry name" value="Polypeptide N-acetylgalactosaminyltransferase"/>
    <property type="match status" value="1"/>
</dbReference>
<keyword evidence="14" id="KW-0472">Membrane</keyword>
<dbReference type="PANTHER" id="PTHR11675">
    <property type="entry name" value="N-ACETYLGALACTOSAMINYLTRANSFERASE"/>
    <property type="match status" value="1"/>
</dbReference>
<name>A0A6F9DE68_9ASCI</name>
<keyword evidence="10 19" id="KW-0430">Lectin</keyword>